<dbReference type="SUPFAM" id="SSF53067">
    <property type="entry name" value="Actin-like ATPase domain"/>
    <property type="match status" value="1"/>
</dbReference>
<dbReference type="EMBL" id="JAKTTI010000002">
    <property type="protein sequence ID" value="MCH1624315.1"/>
    <property type="molecule type" value="Genomic_DNA"/>
</dbReference>
<dbReference type="InterPro" id="IPR000600">
    <property type="entry name" value="ROK"/>
</dbReference>
<reference evidence="2" key="1">
    <citation type="submission" date="2022-02" db="EMBL/GenBank/DDBJ databases">
        <title>Fredinandcohnia quinoae sp. nov. isolated from Chenopodium quinoa seeds.</title>
        <authorList>
            <person name="Saati-Santamaria Z."/>
            <person name="Flores-Felix J.D."/>
            <person name="Igual J.M."/>
            <person name="Velazquez E."/>
            <person name="Garcia-Fraile P."/>
            <person name="Martinez-Molina E."/>
        </authorList>
    </citation>
    <scope>NUCLEOTIDE SEQUENCE</scope>
    <source>
        <strain evidence="2">SECRCQ15</strain>
    </source>
</reference>
<dbReference type="PANTHER" id="PTHR18964">
    <property type="entry name" value="ROK (REPRESSOR, ORF, KINASE) FAMILY"/>
    <property type="match status" value="1"/>
</dbReference>
<dbReference type="PANTHER" id="PTHR18964:SF149">
    <property type="entry name" value="BIFUNCTIONAL UDP-N-ACETYLGLUCOSAMINE 2-EPIMERASE_N-ACETYLMANNOSAMINE KINASE"/>
    <property type="match status" value="1"/>
</dbReference>
<organism evidence="2 3">
    <name type="scientific">Fredinandcohnia quinoae</name>
    <dbReference type="NCBI Taxonomy" id="2918902"/>
    <lineage>
        <taxon>Bacteria</taxon>
        <taxon>Bacillati</taxon>
        <taxon>Bacillota</taxon>
        <taxon>Bacilli</taxon>
        <taxon>Bacillales</taxon>
        <taxon>Bacillaceae</taxon>
        <taxon>Fredinandcohnia</taxon>
    </lineage>
</organism>
<evidence type="ECO:0000256" key="1">
    <source>
        <dbReference type="ARBA" id="ARBA00006479"/>
    </source>
</evidence>
<dbReference type="Gene3D" id="3.30.420.40">
    <property type="match status" value="2"/>
</dbReference>
<dbReference type="CDD" id="cd24068">
    <property type="entry name" value="ASKHA_NBD_ROK_FnNanK-like"/>
    <property type="match status" value="1"/>
</dbReference>
<proteinExistence type="inferred from homology"/>
<dbReference type="InterPro" id="IPR043129">
    <property type="entry name" value="ATPase_NBD"/>
</dbReference>
<dbReference type="AlphaFoldDB" id="A0AAW5DUK5"/>
<name>A0AAW5DUK5_9BACI</name>
<comment type="similarity">
    <text evidence="1">Belongs to the ROK (NagC/XylR) family.</text>
</comment>
<evidence type="ECO:0000313" key="2">
    <source>
        <dbReference type="EMBL" id="MCH1624315.1"/>
    </source>
</evidence>
<dbReference type="RefSeq" id="WP_240252599.1">
    <property type="nucleotide sequence ID" value="NZ_JAKTTI010000002.1"/>
</dbReference>
<keyword evidence="3" id="KW-1185">Reference proteome</keyword>
<gene>
    <name evidence="2" type="ORF">MJG50_03160</name>
</gene>
<comment type="caution">
    <text evidence="2">The sequence shown here is derived from an EMBL/GenBank/DDBJ whole genome shotgun (WGS) entry which is preliminary data.</text>
</comment>
<dbReference type="Pfam" id="PF00480">
    <property type="entry name" value="ROK"/>
    <property type="match status" value="1"/>
</dbReference>
<sequence>MSMRVGIDLGGTNVRVALINKEGAILDLLQAATEASKGYKHTINKMSEMINQICDGKEIEGIGIGAPGPLDNKTGVILSPPNLPDWDHVPIVKILKERFGTTVILNNDASVAALAEANVGSGVGYDSVYYLTVSTGIGGGFVINKQLFNGAQGYAAEIGNMILDPNGYKHNNLNKGSFEGLASGTSIARRATEQYGIKGGAKEVFRLAAEGQTQAKHIIDDTVDYLAMGIANIAHIVNPAIFVMGGGVMESKEFILSPLREKVKEYLYPALAETIKIAPASLGGNAGVIGAAMLV</sequence>
<accession>A0AAW5DUK5</accession>
<evidence type="ECO:0000313" key="3">
    <source>
        <dbReference type="Proteomes" id="UP001431131"/>
    </source>
</evidence>
<protein>
    <submittedName>
        <fullName evidence="2">ROK family protein</fullName>
    </submittedName>
</protein>
<dbReference type="Proteomes" id="UP001431131">
    <property type="component" value="Unassembled WGS sequence"/>
</dbReference>